<dbReference type="InterPro" id="IPR043128">
    <property type="entry name" value="Rev_trsase/Diguanyl_cyclase"/>
</dbReference>
<feature type="transmembrane region" description="Helical" evidence="3">
    <location>
        <begin position="143"/>
        <end position="168"/>
    </location>
</feature>
<dbReference type="InterPro" id="IPR029787">
    <property type="entry name" value="Nucleotide_cyclase"/>
</dbReference>
<dbReference type="InterPro" id="IPR000160">
    <property type="entry name" value="GGDEF_dom"/>
</dbReference>
<keyword evidence="3" id="KW-1133">Transmembrane helix</keyword>
<dbReference type="Proteomes" id="UP000240481">
    <property type="component" value="Unassembled WGS sequence"/>
</dbReference>
<evidence type="ECO:0000313" key="6">
    <source>
        <dbReference type="Proteomes" id="UP000240481"/>
    </source>
</evidence>
<dbReference type="SUPFAM" id="SSF55073">
    <property type="entry name" value="Nucleotide cyclase"/>
    <property type="match status" value="1"/>
</dbReference>
<evidence type="ECO:0000256" key="1">
    <source>
        <dbReference type="ARBA" id="ARBA00012528"/>
    </source>
</evidence>
<dbReference type="Gene3D" id="3.30.450.20">
    <property type="entry name" value="PAS domain"/>
    <property type="match status" value="1"/>
</dbReference>
<dbReference type="RefSeq" id="WP_048900611.1">
    <property type="nucleotide sequence ID" value="NZ_AP024853.1"/>
</dbReference>
<dbReference type="PANTHER" id="PTHR45138:SF9">
    <property type="entry name" value="DIGUANYLATE CYCLASE DGCM-RELATED"/>
    <property type="match status" value="1"/>
</dbReference>
<dbReference type="Pfam" id="PF00990">
    <property type="entry name" value="GGDEF"/>
    <property type="match status" value="1"/>
</dbReference>
<dbReference type="OrthoDB" id="5830114at2"/>
<keyword evidence="3" id="KW-0812">Transmembrane</keyword>
<gene>
    <name evidence="5" type="ORF">C9I94_11170</name>
</gene>
<dbReference type="PROSITE" id="PS50887">
    <property type="entry name" value="GGDEF"/>
    <property type="match status" value="1"/>
</dbReference>
<dbReference type="NCBIfam" id="TIGR00254">
    <property type="entry name" value="GGDEF"/>
    <property type="match status" value="1"/>
</dbReference>
<organism evidence="5 6">
    <name type="scientific">Photobacterium swingsii</name>
    <dbReference type="NCBI Taxonomy" id="680026"/>
    <lineage>
        <taxon>Bacteria</taxon>
        <taxon>Pseudomonadati</taxon>
        <taxon>Pseudomonadota</taxon>
        <taxon>Gammaproteobacteria</taxon>
        <taxon>Vibrionales</taxon>
        <taxon>Vibrionaceae</taxon>
        <taxon>Photobacterium</taxon>
    </lineage>
</organism>
<dbReference type="Gene3D" id="3.30.70.270">
    <property type="match status" value="1"/>
</dbReference>
<comment type="caution">
    <text evidence="5">The sequence shown here is derived from an EMBL/GenBank/DDBJ whole genome shotgun (WGS) entry which is preliminary data.</text>
</comment>
<dbReference type="EMBL" id="PYLZ01000005">
    <property type="protein sequence ID" value="PSW24583.1"/>
    <property type="molecule type" value="Genomic_DNA"/>
</dbReference>
<protein>
    <recommendedName>
        <fullName evidence="1">diguanylate cyclase</fullName>
        <ecNumber evidence="1">2.7.7.65</ecNumber>
    </recommendedName>
</protein>
<comment type="catalytic activity">
    <reaction evidence="2">
        <text>2 GTP = 3',3'-c-di-GMP + 2 diphosphate</text>
        <dbReference type="Rhea" id="RHEA:24898"/>
        <dbReference type="ChEBI" id="CHEBI:33019"/>
        <dbReference type="ChEBI" id="CHEBI:37565"/>
        <dbReference type="ChEBI" id="CHEBI:58805"/>
        <dbReference type="EC" id="2.7.7.65"/>
    </reaction>
</comment>
<name>A0A2T3P7D9_9GAMM</name>
<evidence type="ECO:0000313" key="5">
    <source>
        <dbReference type="EMBL" id="PSW24583.1"/>
    </source>
</evidence>
<dbReference type="AlphaFoldDB" id="A0A2T3P7D9"/>
<dbReference type="PANTHER" id="PTHR45138">
    <property type="entry name" value="REGULATORY COMPONENTS OF SENSORY TRANSDUCTION SYSTEM"/>
    <property type="match status" value="1"/>
</dbReference>
<accession>A0A2T3P7D9</accession>
<dbReference type="CDD" id="cd01949">
    <property type="entry name" value="GGDEF"/>
    <property type="match status" value="1"/>
</dbReference>
<dbReference type="EC" id="2.7.7.65" evidence="1"/>
<evidence type="ECO:0000256" key="3">
    <source>
        <dbReference type="SAM" id="Phobius"/>
    </source>
</evidence>
<evidence type="ECO:0000259" key="4">
    <source>
        <dbReference type="PROSITE" id="PS50887"/>
    </source>
</evidence>
<reference evidence="5 6" key="1">
    <citation type="submission" date="2018-01" db="EMBL/GenBank/DDBJ databases">
        <title>Whole genome sequencing of Histamine producing bacteria.</title>
        <authorList>
            <person name="Butler K."/>
        </authorList>
    </citation>
    <scope>NUCLEOTIDE SEQUENCE [LARGE SCALE GENOMIC DNA]</scope>
    <source>
        <strain evidence="5 6">DSM 24669</strain>
    </source>
</reference>
<evidence type="ECO:0000256" key="2">
    <source>
        <dbReference type="ARBA" id="ARBA00034247"/>
    </source>
</evidence>
<dbReference type="SMART" id="SM00267">
    <property type="entry name" value="GGDEF"/>
    <property type="match status" value="1"/>
</dbReference>
<sequence>MLNKQIIIHSELKGKGDLVKTLYMIKEFKTLNVAYENGTNISNSELVTSDFDSKSRSWYQCARKKKANEYCISNVYENAFPPYDLVFTVSYPIFVNDLLLGVGLTDIRKESIDKGNYVLKFKRYDQKNNAIYLDFELGRVFDLFTLLVPLSILLVFIKLLILNYLYGLKIDGLSGLRRRDTFKEHKVDKRTKAFCFFDLDNFKKINDNYGHDVGDKTIRAFSDCIKTSIRESDVAFRWGGEEFLIILRGNKVSSSDIHSILDRLRYKIESIDLEGIPKFTVSIGFAEYRHGIDIAQCLKNADVALYRAKQAGRNCVMGYQYS</sequence>
<keyword evidence="3" id="KW-0472">Membrane</keyword>
<feature type="domain" description="GGDEF" evidence="4">
    <location>
        <begin position="190"/>
        <end position="321"/>
    </location>
</feature>
<dbReference type="InterPro" id="IPR050469">
    <property type="entry name" value="Diguanylate_Cyclase"/>
</dbReference>
<keyword evidence="6" id="KW-1185">Reference proteome</keyword>
<proteinExistence type="predicted"/>
<dbReference type="GO" id="GO:0052621">
    <property type="term" value="F:diguanylate cyclase activity"/>
    <property type="evidence" value="ECO:0007669"/>
    <property type="project" value="UniProtKB-EC"/>
</dbReference>